<keyword evidence="3" id="KW-1185">Reference proteome</keyword>
<feature type="chain" id="PRO_5022031126" evidence="1">
    <location>
        <begin position="34"/>
        <end position="413"/>
    </location>
</feature>
<reference evidence="2 3" key="1">
    <citation type="submission" date="2019-06" db="EMBL/GenBank/DDBJ databases">
        <title>Lysobacter alkalisoli sp. nov. isolated from saline-alkali soil.</title>
        <authorList>
            <person name="Sun J.-Q."/>
            <person name="Xu L."/>
        </authorList>
    </citation>
    <scope>NUCLEOTIDE SEQUENCE [LARGE SCALE GENOMIC DNA]</scope>
    <source>
        <strain evidence="2 3">SJ-36</strain>
    </source>
</reference>
<dbReference type="PANTHER" id="PTHR10443">
    <property type="entry name" value="MICROSOMAL DIPEPTIDASE"/>
    <property type="match status" value="1"/>
</dbReference>
<evidence type="ECO:0000313" key="2">
    <source>
        <dbReference type="EMBL" id="QDH69858.1"/>
    </source>
</evidence>
<dbReference type="Proteomes" id="UP000317199">
    <property type="component" value="Chromosome"/>
</dbReference>
<dbReference type="Gene3D" id="1.10.287.650">
    <property type="entry name" value="L27 domain"/>
    <property type="match status" value="1"/>
</dbReference>
<evidence type="ECO:0000256" key="1">
    <source>
        <dbReference type="SAM" id="SignalP"/>
    </source>
</evidence>
<dbReference type="AlphaFoldDB" id="A0A514BR31"/>
<dbReference type="OrthoDB" id="9804920at2"/>
<sequence>MPVVLDRPRFLALACLACIAYVGTSTTVAGAFAADRPLFLDTHVDIPSTYMVEPRFDSGTDTELQVDLGKMERGGLDAAFFIIYTGQGPRTAEGYAEAVAEADRKYSAIHKMVEIYPERIALATTPDAVVANRAAGRLSAMIGIENGYSLGRSLANVDRAFERGARYLGLTHFGHNALCTSSGAMPELGDDPDDASGLTGFGRAVVQRANRLGIMVDVSHSSDACVRDVLAFSRAPIIASHSAARALADHPRNLTDDLLRGIAEKGGVIQVVALDAYVKHDPARSEAIKALEADVARAAGADAFDHDVHGELPDYVEGLKLIDLQYPPATLDDYLDHVEHIAQVAGIDHVGLASDFDGGGGVVGWRDASETQNVVEGLRRRGFSRKDVAKITSGNLLRVWREVEAVAAELRDQ</sequence>
<dbReference type="SUPFAM" id="SSF51556">
    <property type="entry name" value="Metallo-dependent hydrolases"/>
    <property type="match status" value="1"/>
</dbReference>
<feature type="signal peptide" evidence="1">
    <location>
        <begin position="1"/>
        <end position="33"/>
    </location>
</feature>
<dbReference type="Gene3D" id="3.20.20.140">
    <property type="entry name" value="Metal-dependent hydrolases"/>
    <property type="match status" value="1"/>
</dbReference>
<gene>
    <name evidence="2" type="ORF">FKV23_06925</name>
</gene>
<proteinExistence type="predicted"/>
<dbReference type="KEGG" id="lyj:FKV23_06925"/>
<dbReference type="PANTHER" id="PTHR10443:SF12">
    <property type="entry name" value="DIPEPTIDASE"/>
    <property type="match status" value="1"/>
</dbReference>
<evidence type="ECO:0000313" key="3">
    <source>
        <dbReference type="Proteomes" id="UP000317199"/>
    </source>
</evidence>
<dbReference type="Pfam" id="PF01244">
    <property type="entry name" value="Peptidase_M19"/>
    <property type="match status" value="1"/>
</dbReference>
<dbReference type="InterPro" id="IPR008257">
    <property type="entry name" value="Pept_M19"/>
</dbReference>
<dbReference type="GO" id="GO:0006508">
    <property type="term" value="P:proteolysis"/>
    <property type="evidence" value="ECO:0007669"/>
    <property type="project" value="InterPro"/>
</dbReference>
<dbReference type="GO" id="GO:0070573">
    <property type="term" value="F:metallodipeptidase activity"/>
    <property type="evidence" value="ECO:0007669"/>
    <property type="project" value="InterPro"/>
</dbReference>
<dbReference type="CDD" id="cd01301">
    <property type="entry name" value="rDP_like"/>
    <property type="match status" value="1"/>
</dbReference>
<dbReference type="InterPro" id="IPR032466">
    <property type="entry name" value="Metal_Hydrolase"/>
</dbReference>
<organism evidence="2 3">
    <name type="scientific">Marilutibacter alkalisoli</name>
    <dbReference type="NCBI Taxonomy" id="2591633"/>
    <lineage>
        <taxon>Bacteria</taxon>
        <taxon>Pseudomonadati</taxon>
        <taxon>Pseudomonadota</taxon>
        <taxon>Gammaproteobacteria</taxon>
        <taxon>Lysobacterales</taxon>
        <taxon>Lysobacteraceae</taxon>
        <taxon>Marilutibacter</taxon>
    </lineage>
</organism>
<protein>
    <submittedName>
        <fullName evidence="2">Membrane dipeptidase</fullName>
    </submittedName>
</protein>
<name>A0A514BR31_9GAMM</name>
<keyword evidence="1" id="KW-0732">Signal</keyword>
<accession>A0A514BR31</accession>
<dbReference type="EMBL" id="CP041242">
    <property type="protein sequence ID" value="QDH69858.1"/>
    <property type="molecule type" value="Genomic_DNA"/>
</dbReference>
<dbReference type="PROSITE" id="PS51365">
    <property type="entry name" value="RENAL_DIPEPTIDASE_2"/>
    <property type="match status" value="1"/>
</dbReference>